<evidence type="ECO:0008006" key="4">
    <source>
        <dbReference type="Google" id="ProtNLM"/>
    </source>
</evidence>
<keyword evidence="1" id="KW-1133">Transmembrane helix</keyword>
<proteinExistence type="predicted"/>
<keyword evidence="1" id="KW-0812">Transmembrane</keyword>
<evidence type="ECO:0000256" key="1">
    <source>
        <dbReference type="SAM" id="Phobius"/>
    </source>
</evidence>
<dbReference type="KEGG" id="pnd:Pla175_20950"/>
<feature type="transmembrane region" description="Helical" evidence="1">
    <location>
        <begin position="172"/>
        <end position="191"/>
    </location>
</feature>
<dbReference type="EMBL" id="CP036291">
    <property type="protein sequence ID" value="QDU88714.1"/>
    <property type="molecule type" value="Genomic_DNA"/>
</dbReference>
<keyword evidence="1" id="KW-0472">Membrane</keyword>
<dbReference type="NCBIfam" id="TIGR04222">
    <property type="entry name" value="near_uncomplex"/>
    <property type="match status" value="1"/>
</dbReference>
<evidence type="ECO:0000313" key="2">
    <source>
        <dbReference type="EMBL" id="QDU88714.1"/>
    </source>
</evidence>
<dbReference type="RefSeq" id="WP_197527406.1">
    <property type="nucleotide sequence ID" value="NZ_CP036291.1"/>
</dbReference>
<reference evidence="2 3" key="1">
    <citation type="submission" date="2019-02" db="EMBL/GenBank/DDBJ databases">
        <title>Deep-cultivation of Planctomycetes and their phenomic and genomic characterization uncovers novel biology.</title>
        <authorList>
            <person name="Wiegand S."/>
            <person name="Jogler M."/>
            <person name="Boedeker C."/>
            <person name="Pinto D."/>
            <person name="Vollmers J."/>
            <person name="Rivas-Marin E."/>
            <person name="Kohn T."/>
            <person name="Peeters S.H."/>
            <person name="Heuer A."/>
            <person name="Rast P."/>
            <person name="Oberbeckmann S."/>
            <person name="Bunk B."/>
            <person name="Jeske O."/>
            <person name="Meyerdierks A."/>
            <person name="Storesund J.E."/>
            <person name="Kallscheuer N."/>
            <person name="Luecker S."/>
            <person name="Lage O.M."/>
            <person name="Pohl T."/>
            <person name="Merkel B.J."/>
            <person name="Hornburger P."/>
            <person name="Mueller R.-W."/>
            <person name="Bruemmer F."/>
            <person name="Labrenz M."/>
            <person name="Spormann A.M."/>
            <person name="Op den Camp H."/>
            <person name="Overmann J."/>
            <person name="Amann R."/>
            <person name="Jetten M.S.M."/>
            <person name="Mascher T."/>
            <person name="Medema M.H."/>
            <person name="Devos D.P."/>
            <person name="Kaster A.-K."/>
            <person name="Ovreas L."/>
            <person name="Rohde M."/>
            <person name="Galperin M.Y."/>
            <person name="Jogler C."/>
        </authorList>
    </citation>
    <scope>NUCLEOTIDE SEQUENCE [LARGE SCALE GENOMIC DNA]</scope>
    <source>
        <strain evidence="2 3">Pla175</strain>
    </source>
</reference>
<sequence length="490" mass="52366">MTRFTADQALLDRLEAFELDEPDATLTFSRRLARENGWAHPFALRVVQEYKRFVYLAMTAGHQVTPSDEVDQAWHLHLTYTCSYWGVLCREVLGRPLHHGPTKGGQSEGQRFENQYEQTLASYREAFGQSPPIDVWPPTEARFGDAAAFVRVNRARAWVLPKPWRVDHCRPLVLAASLAALAPPLAAGAAWNPLDFPGSQFLTFYGVLAALAIIGSLACRLVLRSPDDGRDPPGTDELLKDPISVAALRGGWQSVYQTSLAELVADGSIAIEKPKGRASSRYVAVAKRQPQASDNDLQRLLLSQCAVDAEFGALGKAARPVAMQQVEQLEQHGLLETSQSFRSPRFAAALLLGSVWLLGLFKLVVGVGRDKPVGFLFIGLAVLIGVFAFFWSKPHRSRRGERRWRGLLKDHATLKGRAKKQGDSLGPAELALTVGLFGVAAAGATELDPLRGAIAAASPGSGGDSGCGDGGSGDGGCGGGGCGGCGGCGG</sequence>
<dbReference type="AlphaFoldDB" id="A0A518DB54"/>
<protein>
    <recommendedName>
        <fullName evidence="4">TIGR04222 domain protein</fullName>
    </recommendedName>
</protein>
<gene>
    <name evidence="2" type="ORF">Pla175_20950</name>
</gene>
<evidence type="ECO:0000313" key="3">
    <source>
        <dbReference type="Proteomes" id="UP000317429"/>
    </source>
</evidence>
<dbReference type="InterPro" id="IPR026467">
    <property type="entry name" value="Ser/Gly_Cys_C_dom"/>
</dbReference>
<keyword evidence="3" id="KW-1185">Reference proteome</keyword>
<feature type="transmembrane region" description="Helical" evidence="1">
    <location>
        <begin position="203"/>
        <end position="223"/>
    </location>
</feature>
<dbReference type="Proteomes" id="UP000317429">
    <property type="component" value="Chromosome"/>
</dbReference>
<dbReference type="InterPro" id="IPR009836">
    <property type="entry name" value="GRDP-like"/>
</dbReference>
<dbReference type="PANTHER" id="PTHR34365:SF7">
    <property type="entry name" value="GLYCINE-RICH DOMAIN-CONTAINING PROTEIN 1"/>
    <property type="match status" value="1"/>
</dbReference>
<organism evidence="2 3">
    <name type="scientific">Pirellulimonas nuda</name>
    <dbReference type="NCBI Taxonomy" id="2528009"/>
    <lineage>
        <taxon>Bacteria</taxon>
        <taxon>Pseudomonadati</taxon>
        <taxon>Planctomycetota</taxon>
        <taxon>Planctomycetia</taxon>
        <taxon>Pirellulales</taxon>
        <taxon>Lacipirellulaceae</taxon>
        <taxon>Pirellulimonas</taxon>
    </lineage>
</organism>
<name>A0A518DB54_9BACT</name>
<feature type="transmembrane region" description="Helical" evidence="1">
    <location>
        <begin position="373"/>
        <end position="392"/>
    </location>
</feature>
<dbReference type="PANTHER" id="PTHR34365">
    <property type="entry name" value="ENOLASE (DUF1399)"/>
    <property type="match status" value="1"/>
</dbReference>
<feature type="transmembrane region" description="Helical" evidence="1">
    <location>
        <begin position="346"/>
        <end position="367"/>
    </location>
</feature>
<accession>A0A518DB54</accession>